<proteinExistence type="predicted"/>
<reference evidence="1" key="1">
    <citation type="submission" date="2022-06" db="EMBL/GenBank/DDBJ databases">
        <title>Alkalicoccobacillus porphyridii sp. nov., isolated from a marine red alga, Porphyridium purpureum and reclassification of Shouchella plakortidis and Shouchella gibsonii as Alkalicoccobacillus plakortidis comb. nov. and Alkalicoccobacillus gibsonii comb. nov.</title>
        <authorList>
            <person name="Kim K.H."/>
            <person name="Lee J.K."/>
            <person name="Han D.M."/>
            <person name="Baek J.H."/>
            <person name="Jeon C.O."/>
        </authorList>
    </citation>
    <scope>NUCLEOTIDE SEQUENCE</scope>
    <source>
        <strain evidence="1">DSM 19153</strain>
    </source>
</reference>
<name>A0ABT0XIF6_9BACI</name>
<evidence type="ECO:0000313" key="1">
    <source>
        <dbReference type="EMBL" id="MCM2675696.1"/>
    </source>
</evidence>
<comment type="caution">
    <text evidence="1">The sequence shown here is derived from an EMBL/GenBank/DDBJ whole genome shotgun (WGS) entry which is preliminary data.</text>
</comment>
<protein>
    <submittedName>
        <fullName evidence="1">DUF6470 family protein</fullName>
    </submittedName>
</protein>
<evidence type="ECO:0000313" key="2">
    <source>
        <dbReference type="Proteomes" id="UP001203665"/>
    </source>
</evidence>
<organism evidence="1 2">
    <name type="scientific">Alkalicoccobacillus plakortidis</name>
    <dbReference type="NCBI Taxonomy" id="444060"/>
    <lineage>
        <taxon>Bacteria</taxon>
        <taxon>Bacillati</taxon>
        <taxon>Bacillota</taxon>
        <taxon>Bacilli</taxon>
        <taxon>Bacillales</taxon>
        <taxon>Bacillaceae</taxon>
        <taxon>Alkalicoccobacillus</taxon>
    </lineage>
</organism>
<sequence>MITSQVHIHSTDAKIGMQSVRPPMNIDQGAADLSIRKSGSDYLSISQEAASLYIDQSKAFAEANLKSVTQLAADWAAKGRASVQQYAGSKAEEGNQLAKIERGVTVAQLAQQKSQQMPAMSNIAYMPHSIDRVRIQVQPGRLDIQAPTAKMEINATPHPVKIGIPKWNVNTYTMQKPSLSFSVETSS</sequence>
<dbReference type="RefSeq" id="WP_251606751.1">
    <property type="nucleotide sequence ID" value="NZ_JAMQJY010000001.1"/>
</dbReference>
<gene>
    <name evidence="1" type="ORF">NDM98_09455</name>
</gene>
<dbReference type="EMBL" id="JAMQJY010000001">
    <property type="protein sequence ID" value="MCM2675696.1"/>
    <property type="molecule type" value="Genomic_DNA"/>
</dbReference>
<dbReference type="Pfam" id="PF20074">
    <property type="entry name" value="DUF6470"/>
    <property type="match status" value="1"/>
</dbReference>
<dbReference type="Proteomes" id="UP001203665">
    <property type="component" value="Unassembled WGS sequence"/>
</dbReference>
<keyword evidence="2" id="KW-1185">Reference proteome</keyword>
<accession>A0ABT0XIF6</accession>
<dbReference type="InterPro" id="IPR045527">
    <property type="entry name" value="DUF6470"/>
</dbReference>